<gene>
    <name evidence="2" type="ORF">BDV27DRAFT_131232</name>
</gene>
<evidence type="ECO:0000313" key="2">
    <source>
        <dbReference type="EMBL" id="KAE8362578.1"/>
    </source>
</evidence>
<feature type="transmembrane region" description="Helical" evidence="1">
    <location>
        <begin position="41"/>
        <end position="71"/>
    </location>
</feature>
<evidence type="ECO:0000313" key="3">
    <source>
        <dbReference type="Proteomes" id="UP000326268"/>
    </source>
</evidence>
<accession>A0A5N6ZZ09</accession>
<keyword evidence="1" id="KW-0472">Membrane</keyword>
<reference evidence="2 3" key="1">
    <citation type="submission" date="2019-04" db="EMBL/GenBank/DDBJ databases">
        <title>Friends and foes A comparative genomics studyof 23 Aspergillus species from section Flavi.</title>
        <authorList>
            <consortium name="DOE Joint Genome Institute"/>
            <person name="Kjaerbolling I."/>
            <person name="Vesth T."/>
            <person name="Frisvad J.C."/>
            <person name="Nybo J.L."/>
            <person name="Theobald S."/>
            <person name="Kildgaard S."/>
            <person name="Isbrandt T."/>
            <person name="Kuo A."/>
            <person name="Sato A."/>
            <person name="Lyhne E.K."/>
            <person name="Kogle M.E."/>
            <person name="Wiebenga A."/>
            <person name="Kun R.S."/>
            <person name="Lubbers R.J."/>
            <person name="Makela M.R."/>
            <person name="Barry K."/>
            <person name="Chovatia M."/>
            <person name="Clum A."/>
            <person name="Daum C."/>
            <person name="Haridas S."/>
            <person name="He G."/>
            <person name="LaButti K."/>
            <person name="Lipzen A."/>
            <person name="Mondo S."/>
            <person name="Riley R."/>
            <person name="Salamov A."/>
            <person name="Simmons B.A."/>
            <person name="Magnuson J.K."/>
            <person name="Henrissat B."/>
            <person name="Mortensen U.H."/>
            <person name="Larsen T.O."/>
            <person name="Devries R.P."/>
            <person name="Grigoriev I.V."/>
            <person name="Machida M."/>
            <person name="Baker S.E."/>
            <person name="Andersen M.R."/>
        </authorList>
    </citation>
    <scope>NUCLEOTIDE SEQUENCE [LARGE SCALE GENOMIC DNA]</scope>
    <source>
        <strain evidence="2 3">CBS 763.97</strain>
    </source>
</reference>
<dbReference type="RefSeq" id="XP_031925659.1">
    <property type="nucleotide sequence ID" value="XM_032067587.1"/>
</dbReference>
<protein>
    <submittedName>
        <fullName evidence="2">Uncharacterized protein</fullName>
    </submittedName>
</protein>
<name>A0A5N6ZZ09_9EURO</name>
<feature type="non-terminal residue" evidence="2">
    <location>
        <position position="84"/>
    </location>
</feature>
<evidence type="ECO:0000256" key="1">
    <source>
        <dbReference type="SAM" id="Phobius"/>
    </source>
</evidence>
<dbReference type="Proteomes" id="UP000326268">
    <property type="component" value="Unassembled WGS sequence"/>
</dbReference>
<sequence length="84" mass="9467">MLCATIGMGLMVFLRGSFGLLLHHALASLVANELQYSPMLLLFLFILLCPANKFIYILFLFIFFFLCILILKIPPRLTCSGLLV</sequence>
<dbReference type="AlphaFoldDB" id="A0A5N6ZZ09"/>
<dbReference type="EMBL" id="ML737699">
    <property type="protein sequence ID" value="KAE8362578.1"/>
    <property type="molecule type" value="Genomic_DNA"/>
</dbReference>
<keyword evidence="1" id="KW-0812">Transmembrane</keyword>
<dbReference type="GeneID" id="43652033"/>
<organism evidence="2 3">
    <name type="scientific">Aspergillus caelatus</name>
    <dbReference type="NCBI Taxonomy" id="61420"/>
    <lineage>
        <taxon>Eukaryota</taxon>
        <taxon>Fungi</taxon>
        <taxon>Dikarya</taxon>
        <taxon>Ascomycota</taxon>
        <taxon>Pezizomycotina</taxon>
        <taxon>Eurotiomycetes</taxon>
        <taxon>Eurotiomycetidae</taxon>
        <taxon>Eurotiales</taxon>
        <taxon>Aspergillaceae</taxon>
        <taxon>Aspergillus</taxon>
        <taxon>Aspergillus subgen. Circumdati</taxon>
    </lineage>
</organism>
<keyword evidence="1" id="KW-1133">Transmembrane helix</keyword>
<keyword evidence="3" id="KW-1185">Reference proteome</keyword>
<proteinExistence type="predicted"/>